<feature type="compositionally biased region" description="Polar residues" evidence="1">
    <location>
        <begin position="276"/>
        <end position="311"/>
    </location>
</feature>
<feature type="transmembrane region" description="Helical" evidence="2">
    <location>
        <begin position="12"/>
        <end position="32"/>
    </location>
</feature>
<feature type="transmembrane region" description="Helical" evidence="2">
    <location>
        <begin position="44"/>
        <end position="68"/>
    </location>
</feature>
<feature type="region of interest" description="Disordered" evidence="1">
    <location>
        <begin position="273"/>
        <end position="311"/>
    </location>
</feature>
<organism evidence="4 5">
    <name type="scientific">Collybiopsis luxurians FD-317 M1</name>
    <dbReference type="NCBI Taxonomy" id="944289"/>
    <lineage>
        <taxon>Eukaryota</taxon>
        <taxon>Fungi</taxon>
        <taxon>Dikarya</taxon>
        <taxon>Basidiomycota</taxon>
        <taxon>Agaricomycotina</taxon>
        <taxon>Agaricomycetes</taxon>
        <taxon>Agaricomycetidae</taxon>
        <taxon>Agaricales</taxon>
        <taxon>Marasmiineae</taxon>
        <taxon>Omphalotaceae</taxon>
        <taxon>Collybiopsis</taxon>
        <taxon>Collybiopsis luxurians</taxon>
    </lineage>
</organism>
<feature type="transmembrane region" description="Helical" evidence="2">
    <location>
        <begin position="156"/>
        <end position="177"/>
    </location>
</feature>
<dbReference type="EMBL" id="KN834799">
    <property type="protein sequence ID" value="KIK56214.1"/>
    <property type="molecule type" value="Genomic_DNA"/>
</dbReference>
<dbReference type="PANTHER" id="PTHR40465:SF1">
    <property type="entry name" value="DUF6534 DOMAIN-CONTAINING PROTEIN"/>
    <property type="match status" value="1"/>
</dbReference>
<evidence type="ECO:0000313" key="4">
    <source>
        <dbReference type="EMBL" id="KIK56214.1"/>
    </source>
</evidence>
<evidence type="ECO:0000256" key="2">
    <source>
        <dbReference type="SAM" id="Phobius"/>
    </source>
</evidence>
<proteinExistence type="predicted"/>
<feature type="transmembrane region" description="Helical" evidence="2">
    <location>
        <begin position="80"/>
        <end position="105"/>
    </location>
</feature>
<keyword evidence="5" id="KW-1185">Reference proteome</keyword>
<evidence type="ECO:0000313" key="5">
    <source>
        <dbReference type="Proteomes" id="UP000053593"/>
    </source>
</evidence>
<dbReference type="OrthoDB" id="3270417at2759"/>
<dbReference type="PANTHER" id="PTHR40465">
    <property type="entry name" value="CHROMOSOME 1, WHOLE GENOME SHOTGUN SEQUENCE"/>
    <property type="match status" value="1"/>
</dbReference>
<evidence type="ECO:0000256" key="1">
    <source>
        <dbReference type="SAM" id="MobiDB-lite"/>
    </source>
</evidence>
<feature type="domain" description="DUF6534" evidence="3">
    <location>
        <begin position="162"/>
        <end position="248"/>
    </location>
</feature>
<feature type="transmembrane region" description="Helical" evidence="2">
    <location>
        <begin position="189"/>
        <end position="217"/>
    </location>
</feature>
<dbReference type="HOGENOM" id="CLU_046025_5_3_1"/>
<accession>A0A0D0C1J9</accession>
<dbReference type="Pfam" id="PF20152">
    <property type="entry name" value="DUF6534"/>
    <property type="match status" value="1"/>
</dbReference>
<gene>
    <name evidence="4" type="ORF">GYMLUDRAFT_76184</name>
</gene>
<dbReference type="Proteomes" id="UP000053593">
    <property type="component" value="Unassembled WGS sequence"/>
</dbReference>
<reference evidence="4 5" key="1">
    <citation type="submission" date="2014-04" db="EMBL/GenBank/DDBJ databases">
        <title>Evolutionary Origins and Diversification of the Mycorrhizal Mutualists.</title>
        <authorList>
            <consortium name="DOE Joint Genome Institute"/>
            <consortium name="Mycorrhizal Genomics Consortium"/>
            <person name="Kohler A."/>
            <person name="Kuo A."/>
            <person name="Nagy L.G."/>
            <person name="Floudas D."/>
            <person name="Copeland A."/>
            <person name="Barry K.W."/>
            <person name="Cichocki N."/>
            <person name="Veneault-Fourrey C."/>
            <person name="LaButti K."/>
            <person name="Lindquist E.A."/>
            <person name="Lipzen A."/>
            <person name="Lundell T."/>
            <person name="Morin E."/>
            <person name="Murat C."/>
            <person name="Riley R."/>
            <person name="Ohm R."/>
            <person name="Sun H."/>
            <person name="Tunlid A."/>
            <person name="Henrissat B."/>
            <person name="Grigoriev I.V."/>
            <person name="Hibbett D.S."/>
            <person name="Martin F."/>
        </authorList>
    </citation>
    <scope>NUCLEOTIDE SEQUENCE [LARGE SCALE GENOMIC DNA]</scope>
    <source>
        <strain evidence="4 5">FD-317 M1</strain>
    </source>
</reference>
<name>A0A0D0C1J9_9AGAR</name>
<dbReference type="InterPro" id="IPR045339">
    <property type="entry name" value="DUF6534"/>
</dbReference>
<keyword evidence="2" id="KW-0812">Transmembrane</keyword>
<keyword evidence="2" id="KW-1133">Transmembrane helix</keyword>
<evidence type="ECO:0000259" key="3">
    <source>
        <dbReference type="Pfam" id="PF20152"/>
    </source>
</evidence>
<keyword evidence="2" id="KW-0472">Membrane</keyword>
<feature type="transmembrane region" description="Helical" evidence="2">
    <location>
        <begin position="117"/>
        <end position="136"/>
    </location>
</feature>
<sequence length="311" mass="34786">MVELSVQDSLSALFFGFVVGNVLFGVVLLESYRYFKTYKDDSISLHYCSTLDASHFAFSIHMAHYYLISNFGDSNAIAQAVWSVLGTIQVTLLWIVQCLYLIRIYTLTRQIIFHRKLIYPVMCTVVVIAVIGFVFIVELNRIVLILDFTKIKWAVYLGYGVSALVDIAITAIMVILLHRSITGIKRTDGVISVLIHYIFSTGLLTSMVALIYIILYAAVPQTLLYLGMVFLTSRLYTISFLELLHVRKQLRNNLNDTIPPELDFNLIKFKTGGMTSGSSPQTRGGTTSSYNPDATDPGMSSSIQPQSILTC</sequence>
<protein>
    <recommendedName>
        <fullName evidence="3">DUF6534 domain-containing protein</fullName>
    </recommendedName>
</protein>
<feature type="transmembrane region" description="Helical" evidence="2">
    <location>
        <begin position="223"/>
        <end position="244"/>
    </location>
</feature>
<dbReference type="AlphaFoldDB" id="A0A0D0C1J9"/>